<dbReference type="SMART" id="SM00382">
    <property type="entry name" value="AAA"/>
    <property type="match status" value="1"/>
</dbReference>
<keyword evidence="1" id="KW-0547">Nucleotide-binding</keyword>
<protein>
    <submittedName>
        <fullName evidence="4">ABC transporter ATP-binding protein</fullName>
    </submittedName>
</protein>
<dbReference type="InterPro" id="IPR027417">
    <property type="entry name" value="P-loop_NTPase"/>
</dbReference>
<evidence type="ECO:0000256" key="2">
    <source>
        <dbReference type="ARBA" id="ARBA00022840"/>
    </source>
</evidence>
<dbReference type="Proteomes" id="UP001595555">
    <property type="component" value="Unassembled WGS sequence"/>
</dbReference>
<dbReference type="InterPro" id="IPR029439">
    <property type="entry name" value="Wzt_C"/>
</dbReference>
<dbReference type="Pfam" id="PF14524">
    <property type="entry name" value="Wzt_C"/>
    <property type="match status" value="1"/>
</dbReference>
<reference evidence="5" key="1">
    <citation type="journal article" date="2019" name="Int. J. Syst. Evol. Microbiol.">
        <title>The Global Catalogue of Microorganisms (GCM) 10K type strain sequencing project: providing services to taxonomists for standard genome sequencing and annotation.</title>
        <authorList>
            <consortium name="The Broad Institute Genomics Platform"/>
            <consortium name="The Broad Institute Genome Sequencing Center for Infectious Disease"/>
            <person name="Wu L."/>
            <person name="Ma J."/>
        </authorList>
    </citation>
    <scope>NUCLEOTIDE SEQUENCE [LARGE SCALE GENOMIC DNA]</scope>
    <source>
        <strain evidence="5">KCTC 52237</strain>
    </source>
</reference>
<dbReference type="Pfam" id="PF00005">
    <property type="entry name" value="ABC_tran"/>
    <property type="match status" value="1"/>
</dbReference>
<dbReference type="RefSeq" id="WP_378116804.1">
    <property type="nucleotide sequence ID" value="NZ_JBHRTF010000002.1"/>
</dbReference>
<accession>A0ABV7FBP8</accession>
<dbReference type="InterPro" id="IPR003439">
    <property type="entry name" value="ABC_transporter-like_ATP-bd"/>
</dbReference>
<evidence type="ECO:0000313" key="5">
    <source>
        <dbReference type="Proteomes" id="UP001595555"/>
    </source>
</evidence>
<dbReference type="EMBL" id="JBHRTF010000002">
    <property type="protein sequence ID" value="MFC3114976.1"/>
    <property type="molecule type" value="Genomic_DNA"/>
</dbReference>
<dbReference type="PANTHER" id="PTHR46743:SF3">
    <property type="entry name" value="ABC-TYPE POLYSACCHARIDE_POLYOL PHOSPHATE TRANSPORT SYSTEM, ATPASE COMPONENT"/>
    <property type="match status" value="1"/>
</dbReference>
<name>A0ABV7FBP8_9GAMM</name>
<dbReference type="GO" id="GO:0005524">
    <property type="term" value="F:ATP binding"/>
    <property type="evidence" value="ECO:0007669"/>
    <property type="project" value="UniProtKB-KW"/>
</dbReference>
<evidence type="ECO:0000259" key="3">
    <source>
        <dbReference type="PROSITE" id="PS50893"/>
    </source>
</evidence>
<dbReference type="PROSITE" id="PS50893">
    <property type="entry name" value="ABC_TRANSPORTER_2"/>
    <property type="match status" value="1"/>
</dbReference>
<evidence type="ECO:0000313" key="4">
    <source>
        <dbReference type="EMBL" id="MFC3114976.1"/>
    </source>
</evidence>
<keyword evidence="2 4" id="KW-0067">ATP-binding</keyword>
<dbReference type="InterPro" id="IPR015860">
    <property type="entry name" value="ABC_transpr_TagH-like"/>
</dbReference>
<dbReference type="Gene3D" id="3.40.50.300">
    <property type="entry name" value="P-loop containing nucleotide triphosphate hydrolases"/>
    <property type="match status" value="1"/>
</dbReference>
<dbReference type="InterPro" id="IPR003593">
    <property type="entry name" value="AAA+_ATPase"/>
</dbReference>
<dbReference type="InterPro" id="IPR050683">
    <property type="entry name" value="Bact_Polysacc_Export_ATP-bd"/>
</dbReference>
<dbReference type="Gene3D" id="2.70.50.60">
    <property type="entry name" value="abc- transporter (atp binding component) like domain"/>
    <property type="match status" value="1"/>
</dbReference>
<organism evidence="4 5">
    <name type="scientific">Cellvibrio fontiphilus</name>
    <dbReference type="NCBI Taxonomy" id="1815559"/>
    <lineage>
        <taxon>Bacteria</taxon>
        <taxon>Pseudomonadati</taxon>
        <taxon>Pseudomonadota</taxon>
        <taxon>Gammaproteobacteria</taxon>
        <taxon>Cellvibrionales</taxon>
        <taxon>Cellvibrionaceae</taxon>
        <taxon>Cellvibrio</taxon>
    </lineage>
</organism>
<dbReference type="CDD" id="cd10147">
    <property type="entry name" value="Wzt_C-like"/>
    <property type="match status" value="1"/>
</dbReference>
<evidence type="ECO:0000256" key="1">
    <source>
        <dbReference type="ARBA" id="ARBA00022741"/>
    </source>
</evidence>
<keyword evidence="5" id="KW-1185">Reference proteome</keyword>
<feature type="domain" description="ABC transporter" evidence="3">
    <location>
        <begin position="19"/>
        <end position="243"/>
    </location>
</feature>
<dbReference type="PANTHER" id="PTHR46743">
    <property type="entry name" value="TEICHOIC ACIDS EXPORT ATP-BINDING PROTEIN TAGH"/>
    <property type="match status" value="1"/>
</dbReference>
<comment type="caution">
    <text evidence="4">The sequence shown here is derived from an EMBL/GenBank/DDBJ whole genome shotgun (WGS) entry which is preliminary data.</text>
</comment>
<gene>
    <name evidence="4" type="ORF">ACFODX_05340</name>
</gene>
<dbReference type="CDD" id="cd03220">
    <property type="entry name" value="ABC_KpsT_Wzt"/>
    <property type="match status" value="1"/>
</dbReference>
<proteinExistence type="predicted"/>
<sequence>MIEVSELSKCYRLFDNPADRLKQSLFRGRKQFYKEFWPVQNVSFRVDKAEVVGLIGANGSGKSTILQLICGVLQPTKGSITTEGRIAALLELGSGFNPEFTGHDNLIMNASLLGLTSAQIEERYQEIVDFSGIGDFIYQPVKHYSSGMVVRLAFAISSYVDADILVVDEALAVGDAGFQAKCLERIERLMQQGTTVLLVTHDMQLIKRYCDRVIYLKKGQIAYDGDPEEGTEIYLAETKETDSANKAVTRNRSTTGAANLAFGTGKGAITEAQIVAASGRGSSVVVKQGERVQLVVKAKITTEFTFPRIQMTVRDSRGYNLFGFNNIYGGKKLTPDTEGNLTVMFSFEAALQAGDYAITLRLDDCDNTEQVNLVDKQVGIVDFTVTMVTKHFDAVIDLKGRCEEIE</sequence>
<dbReference type="SUPFAM" id="SSF52540">
    <property type="entry name" value="P-loop containing nucleoside triphosphate hydrolases"/>
    <property type="match status" value="1"/>
</dbReference>